<sequence>MKNKGLFDHIGHITQKQTKGYWNSLNETEKK</sequence>
<dbReference type="AlphaFoldDB" id="A0A382J077"/>
<organism evidence="1">
    <name type="scientific">marine metagenome</name>
    <dbReference type="NCBI Taxonomy" id="408172"/>
    <lineage>
        <taxon>unclassified sequences</taxon>
        <taxon>metagenomes</taxon>
        <taxon>ecological metagenomes</taxon>
    </lineage>
</organism>
<accession>A0A382J077</accession>
<gene>
    <name evidence="1" type="ORF">METZ01_LOCUS257849</name>
</gene>
<evidence type="ECO:0000313" key="1">
    <source>
        <dbReference type="EMBL" id="SVC04995.1"/>
    </source>
</evidence>
<feature type="non-terminal residue" evidence="1">
    <location>
        <position position="31"/>
    </location>
</feature>
<protein>
    <submittedName>
        <fullName evidence="1">Uncharacterized protein</fullName>
    </submittedName>
</protein>
<name>A0A382J077_9ZZZZ</name>
<dbReference type="EMBL" id="UINC01070671">
    <property type="protein sequence ID" value="SVC04995.1"/>
    <property type="molecule type" value="Genomic_DNA"/>
</dbReference>
<proteinExistence type="predicted"/>
<reference evidence="1" key="1">
    <citation type="submission" date="2018-05" db="EMBL/GenBank/DDBJ databases">
        <authorList>
            <person name="Lanie J.A."/>
            <person name="Ng W.-L."/>
            <person name="Kazmierczak K.M."/>
            <person name="Andrzejewski T.M."/>
            <person name="Davidsen T.M."/>
            <person name="Wayne K.J."/>
            <person name="Tettelin H."/>
            <person name="Glass J.I."/>
            <person name="Rusch D."/>
            <person name="Podicherti R."/>
            <person name="Tsui H.-C.T."/>
            <person name="Winkler M.E."/>
        </authorList>
    </citation>
    <scope>NUCLEOTIDE SEQUENCE</scope>
</reference>